<evidence type="ECO:0000313" key="2">
    <source>
        <dbReference type="Ensembl" id="ENSAOWP00000013867.1"/>
    </source>
</evidence>
<proteinExistence type="predicted"/>
<reference evidence="2" key="2">
    <citation type="submission" date="2025-09" db="UniProtKB">
        <authorList>
            <consortium name="Ensembl"/>
        </authorList>
    </citation>
    <scope>IDENTIFICATION</scope>
</reference>
<reference evidence="2" key="1">
    <citation type="submission" date="2025-08" db="UniProtKB">
        <authorList>
            <consortium name="Ensembl"/>
        </authorList>
    </citation>
    <scope>IDENTIFICATION</scope>
</reference>
<keyword evidence="3" id="KW-1185">Reference proteome</keyword>
<evidence type="ECO:0000313" key="3">
    <source>
        <dbReference type="Proteomes" id="UP000694424"/>
    </source>
</evidence>
<dbReference type="AlphaFoldDB" id="A0A8B9PPJ0"/>
<accession>A0A8B9PPJ0</accession>
<protein>
    <submittedName>
        <fullName evidence="2">Uncharacterized protein</fullName>
    </submittedName>
</protein>
<sequence length="95" mass="9642">MSGATPGGRAAVAQPALPGASQPEEAPICAGGSAGTANSASEPRRGGKRLLRTAKSPSPFPTGGSGAQRPNPEIPSNHTRWWLQLLRAVLSTQGM</sequence>
<dbReference type="Ensembl" id="ENSAOWT00000015735.1">
    <property type="protein sequence ID" value="ENSAOWP00000013867.1"/>
    <property type="gene ID" value="ENSAOWG00000009452.1"/>
</dbReference>
<organism evidence="2 3">
    <name type="scientific">Apteryx owenii</name>
    <name type="common">Little spotted kiwi</name>
    <dbReference type="NCBI Taxonomy" id="8824"/>
    <lineage>
        <taxon>Eukaryota</taxon>
        <taxon>Metazoa</taxon>
        <taxon>Chordata</taxon>
        <taxon>Craniata</taxon>
        <taxon>Vertebrata</taxon>
        <taxon>Euteleostomi</taxon>
        <taxon>Archelosauria</taxon>
        <taxon>Archosauria</taxon>
        <taxon>Dinosauria</taxon>
        <taxon>Saurischia</taxon>
        <taxon>Theropoda</taxon>
        <taxon>Coelurosauria</taxon>
        <taxon>Aves</taxon>
        <taxon>Palaeognathae</taxon>
        <taxon>Apterygiformes</taxon>
        <taxon>Apterygidae</taxon>
        <taxon>Apteryx</taxon>
    </lineage>
</organism>
<dbReference type="Proteomes" id="UP000694424">
    <property type="component" value="Unplaced"/>
</dbReference>
<feature type="region of interest" description="Disordered" evidence="1">
    <location>
        <begin position="1"/>
        <end position="77"/>
    </location>
</feature>
<evidence type="ECO:0000256" key="1">
    <source>
        <dbReference type="SAM" id="MobiDB-lite"/>
    </source>
</evidence>
<name>A0A8B9PPJ0_APTOW</name>